<evidence type="ECO:0000256" key="1">
    <source>
        <dbReference type="SAM" id="MobiDB-lite"/>
    </source>
</evidence>
<protein>
    <submittedName>
        <fullName evidence="2">Uncharacterized protein</fullName>
    </submittedName>
</protein>
<proteinExistence type="predicted"/>
<evidence type="ECO:0000313" key="2">
    <source>
        <dbReference type="EMBL" id="QQZ50858.1"/>
    </source>
</evidence>
<organism evidence="2">
    <name type="scientific">Phenylobacterium glaciei</name>
    <dbReference type="NCBI Taxonomy" id="2803784"/>
    <lineage>
        <taxon>Bacteria</taxon>
        <taxon>Pseudomonadati</taxon>
        <taxon>Pseudomonadota</taxon>
        <taxon>Alphaproteobacteria</taxon>
        <taxon>Caulobacterales</taxon>
        <taxon>Caulobacteraceae</taxon>
        <taxon>Phenylobacterium</taxon>
    </lineage>
</organism>
<feature type="region of interest" description="Disordered" evidence="1">
    <location>
        <begin position="1"/>
        <end position="37"/>
    </location>
</feature>
<accession>A0A974P535</accession>
<dbReference type="EMBL" id="CP068570">
    <property type="protein sequence ID" value="QQZ50858.1"/>
    <property type="molecule type" value="Genomic_DNA"/>
</dbReference>
<name>A0A974P535_9CAUL</name>
<dbReference type="Gene3D" id="2.60.40.10">
    <property type="entry name" value="Immunoglobulins"/>
    <property type="match status" value="1"/>
</dbReference>
<dbReference type="AlphaFoldDB" id="A0A974P535"/>
<gene>
    <name evidence="2" type="ORF">JKL49_06100</name>
</gene>
<sequence length="91" mass="9319">MAGTDTPGLCDRDRFGRQALSAPDRLGQGGPGPGETRRVTVTADARLLANYDASLPGWRIAAGSVGVGLASSAEDVILHGSADLTARTMKP</sequence>
<dbReference type="InterPro" id="IPR013783">
    <property type="entry name" value="Ig-like_fold"/>
</dbReference>
<reference evidence="2" key="1">
    <citation type="submission" date="2021-01" db="EMBL/GenBank/DDBJ databases">
        <title>Genome sequence of Phenylobacterium sp. 20VBR1 isolated from a valley glaceir, Ny-Alesund, Svalbard.</title>
        <authorList>
            <person name="Thomas F.A."/>
            <person name="Krishnan K.P."/>
            <person name="Sinha R.K."/>
        </authorList>
    </citation>
    <scope>NUCLEOTIDE SEQUENCE</scope>
    <source>
        <strain evidence="2">20VBR1</strain>
    </source>
</reference>